<proteinExistence type="predicted"/>
<dbReference type="InterPro" id="IPR036890">
    <property type="entry name" value="HATPase_C_sf"/>
</dbReference>
<dbReference type="EMBL" id="JAAZSR010000054">
    <property type="protein sequence ID" value="NKX50003.1"/>
    <property type="molecule type" value="Genomic_DNA"/>
</dbReference>
<dbReference type="PRINTS" id="PR00344">
    <property type="entry name" value="BCTRLSENSOR"/>
</dbReference>
<keyword evidence="6" id="KW-0067">ATP-binding</keyword>
<dbReference type="Pfam" id="PF02518">
    <property type="entry name" value="HATPase_c"/>
    <property type="match status" value="1"/>
</dbReference>
<gene>
    <name evidence="9" type="ORF">HER39_05315</name>
</gene>
<dbReference type="SUPFAM" id="SSF55874">
    <property type="entry name" value="ATPase domain of HSP90 chaperone/DNA topoisomerase II/histidine kinase"/>
    <property type="match status" value="1"/>
</dbReference>
<dbReference type="InterPro" id="IPR003594">
    <property type="entry name" value="HATPase_dom"/>
</dbReference>
<organism evidence="9 10">
    <name type="scientific">Arthrobacter deserti</name>
    <dbReference type="NCBI Taxonomy" id="1742687"/>
    <lineage>
        <taxon>Bacteria</taxon>
        <taxon>Bacillati</taxon>
        <taxon>Actinomycetota</taxon>
        <taxon>Actinomycetes</taxon>
        <taxon>Micrococcales</taxon>
        <taxon>Micrococcaceae</taxon>
        <taxon>Arthrobacter</taxon>
    </lineage>
</organism>
<dbReference type="Gene3D" id="3.30.565.10">
    <property type="entry name" value="Histidine kinase-like ATPase, C-terminal domain"/>
    <property type="match status" value="1"/>
</dbReference>
<evidence type="ECO:0000256" key="6">
    <source>
        <dbReference type="ARBA" id="ARBA00022840"/>
    </source>
</evidence>
<dbReference type="EC" id="2.7.13.3" evidence="2"/>
<reference evidence="9 10" key="1">
    <citation type="submission" date="2020-04" db="EMBL/GenBank/DDBJ databases">
        <authorList>
            <person name="Liu S."/>
        </authorList>
    </citation>
    <scope>NUCLEOTIDE SEQUENCE [LARGE SCALE GENOMIC DNA]</scope>
    <source>
        <strain evidence="9 10">CGMCC 1.15091</strain>
    </source>
</reference>
<dbReference type="PANTHER" id="PTHR44936:SF10">
    <property type="entry name" value="SENSOR PROTEIN RSTB"/>
    <property type="match status" value="1"/>
</dbReference>
<dbReference type="InterPro" id="IPR050980">
    <property type="entry name" value="2C_sensor_his_kinase"/>
</dbReference>
<keyword evidence="7" id="KW-0902">Two-component regulatory system</keyword>
<feature type="domain" description="Histidine kinase" evidence="8">
    <location>
        <begin position="1"/>
        <end position="112"/>
    </location>
</feature>
<evidence type="ECO:0000313" key="9">
    <source>
        <dbReference type="EMBL" id="NKX50003.1"/>
    </source>
</evidence>
<keyword evidence="10" id="KW-1185">Reference proteome</keyword>
<accession>A0ABX1JL23</accession>
<comment type="catalytic activity">
    <reaction evidence="1">
        <text>ATP + protein L-histidine = ADP + protein N-phospho-L-histidine.</text>
        <dbReference type="EC" id="2.7.13.3"/>
    </reaction>
</comment>
<evidence type="ECO:0000256" key="2">
    <source>
        <dbReference type="ARBA" id="ARBA00012438"/>
    </source>
</evidence>
<keyword evidence="5" id="KW-0418">Kinase</keyword>
<evidence type="ECO:0000256" key="3">
    <source>
        <dbReference type="ARBA" id="ARBA00022679"/>
    </source>
</evidence>
<evidence type="ECO:0000256" key="5">
    <source>
        <dbReference type="ARBA" id="ARBA00022777"/>
    </source>
</evidence>
<evidence type="ECO:0000256" key="1">
    <source>
        <dbReference type="ARBA" id="ARBA00000085"/>
    </source>
</evidence>
<sequence>PSDLVTIVGNLLDNAFDAVNAAAAPGRDKEVSVDFLSTADRLWIEVRDNGPGLSGEALHKAFDLGYSTKPAHAQGRGIGLALVRQAVRRLQGEITVEYDDGTVFTVGLPLAEAAR</sequence>
<dbReference type="PROSITE" id="PS50109">
    <property type="entry name" value="HIS_KIN"/>
    <property type="match status" value="1"/>
</dbReference>
<keyword evidence="4" id="KW-0547">Nucleotide-binding</keyword>
<comment type="caution">
    <text evidence="9">The sequence shown here is derived from an EMBL/GenBank/DDBJ whole genome shotgun (WGS) entry which is preliminary data.</text>
</comment>
<evidence type="ECO:0000313" key="10">
    <source>
        <dbReference type="Proteomes" id="UP000523795"/>
    </source>
</evidence>
<dbReference type="InterPro" id="IPR004358">
    <property type="entry name" value="Sig_transdc_His_kin-like_C"/>
</dbReference>
<protein>
    <recommendedName>
        <fullName evidence="2">histidine kinase</fullName>
        <ecNumber evidence="2">2.7.13.3</ecNumber>
    </recommendedName>
</protein>
<evidence type="ECO:0000256" key="4">
    <source>
        <dbReference type="ARBA" id="ARBA00022741"/>
    </source>
</evidence>
<feature type="non-terminal residue" evidence="9">
    <location>
        <position position="1"/>
    </location>
</feature>
<dbReference type="PANTHER" id="PTHR44936">
    <property type="entry name" value="SENSOR PROTEIN CREC"/>
    <property type="match status" value="1"/>
</dbReference>
<dbReference type="Proteomes" id="UP000523795">
    <property type="component" value="Unassembled WGS sequence"/>
</dbReference>
<evidence type="ECO:0000259" key="8">
    <source>
        <dbReference type="PROSITE" id="PS50109"/>
    </source>
</evidence>
<evidence type="ECO:0000256" key="7">
    <source>
        <dbReference type="ARBA" id="ARBA00023012"/>
    </source>
</evidence>
<dbReference type="InterPro" id="IPR005467">
    <property type="entry name" value="His_kinase_dom"/>
</dbReference>
<dbReference type="SMART" id="SM00387">
    <property type="entry name" value="HATPase_c"/>
    <property type="match status" value="1"/>
</dbReference>
<keyword evidence="3" id="KW-0808">Transferase</keyword>
<name>A0ABX1JL23_9MICC</name>